<dbReference type="EMBL" id="CAVMBE010000154">
    <property type="protein sequence ID" value="CAK4034948.1"/>
    <property type="molecule type" value="Genomic_DNA"/>
</dbReference>
<dbReference type="Gene3D" id="3.40.630.30">
    <property type="match status" value="1"/>
</dbReference>
<dbReference type="PANTHER" id="PTHR42791">
    <property type="entry name" value="GNAT FAMILY ACETYLTRANSFERASE"/>
    <property type="match status" value="1"/>
</dbReference>
<dbReference type="GO" id="GO:0016747">
    <property type="term" value="F:acyltransferase activity, transferring groups other than amino-acyl groups"/>
    <property type="evidence" value="ECO:0007669"/>
    <property type="project" value="InterPro"/>
</dbReference>
<protein>
    <submittedName>
        <fullName evidence="2">Acyl- n-acyltransferase</fullName>
    </submittedName>
</protein>
<proteinExistence type="predicted"/>
<reference evidence="2" key="1">
    <citation type="submission" date="2023-11" db="EMBL/GenBank/DDBJ databases">
        <authorList>
            <person name="Alioto T."/>
            <person name="Alioto T."/>
            <person name="Gomez Garrido J."/>
        </authorList>
    </citation>
    <scope>NUCLEOTIDE SEQUENCE</scope>
</reference>
<accession>A0AAI8Z9I2</accession>
<sequence>MASTLRVEPALEEDIPRLMEIVAPAFGDFSYSQLIGETNTPSDRNAMGQRQAYAWKEHLKHYKLPIGIKCTHIEPATGSEKIISSANWVIYDRARTEEEYLEPHCLVGADWVQDEKRRERAKSATKSVVQGRIRWMGGRPHGLLMYMATDPAYRRLGAATKIVQWGLERCRELGIPAYLEASDEGAPVYEKLGFEMVDSVYFDDYQVKVMIRWPPGTKEEDKKPTLPNRCKIGAE</sequence>
<dbReference type="InterPro" id="IPR052523">
    <property type="entry name" value="Trichothecene_AcTrans"/>
</dbReference>
<dbReference type="Proteomes" id="UP001296104">
    <property type="component" value="Unassembled WGS sequence"/>
</dbReference>
<evidence type="ECO:0000313" key="2">
    <source>
        <dbReference type="EMBL" id="CAK4034948.1"/>
    </source>
</evidence>
<dbReference type="InterPro" id="IPR016181">
    <property type="entry name" value="Acyl_CoA_acyltransferase"/>
</dbReference>
<feature type="domain" description="N-acetyltransferase" evidence="1">
    <location>
        <begin position="81"/>
        <end position="215"/>
    </location>
</feature>
<dbReference type="Pfam" id="PF00583">
    <property type="entry name" value="Acetyltransf_1"/>
    <property type="match status" value="1"/>
</dbReference>
<gene>
    <name evidence="2" type="ORF">LECACI_7A010106</name>
</gene>
<comment type="caution">
    <text evidence="2">The sequence shown here is derived from an EMBL/GenBank/DDBJ whole genome shotgun (WGS) entry which is preliminary data.</text>
</comment>
<evidence type="ECO:0000313" key="3">
    <source>
        <dbReference type="Proteomes" id="UP001296104"/>
    </source>
</evidence>
<organism evidence="2 3">
    <name type="scientific">Lecanosticta acicola</name>
    <dbReference type="NCBI Taxonomy" id="111012"/>
    <lineage>
        <taxon>Eukaryota</taxon>
        <taxon>Fungi</taxon>
        <taxon>Dikarya</taxon>
        <taxon>Ascomycota</taxon>
        <taxon>Pezizomycotina</taxon>
        <taxon>Dothideomycetes</taxon>
        <taxon>Dothideomycetidae</taxon>
        <taxon>Mycosphaerellales</taxon>
        <taxon>Mycosphaerellaceae</taxon>
        <taxon>Lecanosticta</taxon>
    </lineage>
</organism>
<name>A0AAI8Z9I2_9PEZI</name>
<keyword evidence="3" id="KW-1185">Reference proteome</keyword>
<dbReference type="AlphaFoldDB" id="A0AAI8Z9I2"/>
<dbReference type="SUPFAM" id="SSF55729">
    <property type="entry name" value="Acyl-CoA N-acyltransferases (Nat)"/>
    <property type="match status" value="1"/>
</dbReference>
<dbReference type="PROSITE" id="PS51186">
    <property type="entry name" value="GNAT"/>
    <property type="match status" value="1"/>
</dbReference>
<dbReference type="PANTHER" id="PTHR42791:SF14">
    <property type="entry name" value="N-ACETYLTRANSFERASE DOMAIN-CONTAINING PROTEIN"/>
    <property type="match status" value="1"/>
</dbReference>
<dbReference type="InterPro" id="IPR000182">
    <property type="entry name" value="GNAT_dom"/>
</dbReference>
<dbReference type="CDD" id="cd04301">
    <property type="entry name" value="NAT_SF"/>
    <property type="match status" value="1"/>
</dbReference>
<evidence type="ECO:0000259" key="1">
    <source>
        <dbReference type="PROSITE" id="PS51186"/>
    </source>
</evidence>